<feature type="domain" description="Major facilitator superfamily (MFS) profile" evidence="7">
    <location>
        <begin position="56"/>
        <end position="470"/>
    </location>
</feature>
<dbReference type="EMBL" id="AZHD01000024">
    <property type="protein sequence ID" value="OAA54346.1"/>
    <property type="molecule type" value="Genomic_DNA"/>
</dbReference>
<evidence type="ECO:0000256" key="4">
    <source>
        <dbReference type="ARBA" id="ARBA00022989"/>
    </source>
</evidence>
<keyword evidence="5 6" id="KW-0472">Membrane</keyword>
<dbReference type="GO" id="GO:0022857">
    <property type="term" value="F:transmembrane transporter activity"/>
    <property type="evidence" value="ECO:0007669"/>
    <property type="project" value="InterPro"/>
</dbReference>
<feature type="transmembrane region" description="Helical" evidence="6">
    <location>
        <begin position="182"/>
        <end position="203"/>
    </location>
</feature>
<dbReference type="OrthoDB" id="2962993at2759"/>
<evidence type="ECO:0000256" key="1">
    <source>
        <dbReference type="ARBA" id="ARBA00004141"/>
    </source>
</evidence>
<feature type="transmembrane region" description="Helical" evidence="6">
    <location>
        <begin position="215"/>
        <end position="238"/>
    </location>
</feature>
<protein>
    <submittedName>
        <fullName evidence="8">Major facilitator superfamily domain, general substrate transporter</fullName>
    </submittedName>
</protein>
<dbReference type="InterPro" id="IPR011701">
    <property type="entry name" value="MFS"/>
</dbReference>
<comment type="subcellular location">
    <subcellularLocation>
        <location evidence="1">Membrane</location>
        <topology evidence="1">Multi-pass membrane protein</topology>
    </subcellularLocation>
</comment>
<evidence type="ECO:0000256" key="2">
    <source>
        <dbReference type="ARBA" id="ARBA00022448"/>
    </source>
</evidence>
<feature type="transmembrane region" description="Helical" evidence="6">
    <location>
        <begin position="122"/>
        <end position="141"/>
    </location>
</feature>
<evidence type="ECO:0000313" key="9">
    <source>
        <dbReference type="Proteomes" id="UP000076874"/>
    </source>
</evidence>
<feature type="transmembrane region" description="Helical" evidence="6">
    <location>
        <begin position="93"/>
        <end position="115"/>
    </location>
</feature>
<dbReference type="PROSITE" id="PS50850">
    <property type="entry name" value="MFS"/>
    <property type="match status" value="1"/>
</dbReference>
<feature type="transmembrane region" description="Helical" evidence="6">
    <location>
        <begin position="290"/>
        <end position="311"/>
    </location>
</feature>
<dbReference type="InterPro" id="IPR020846">
    <property type="entry name" value="MFS_dom"/>
</dbReference>
<keyword evidence="9" id="KW-1185">Reference proteome</keyword>
<dbReference type="Proteomes" id="UP000076874">
    <property type="component" value="Unassembled WGS sequence"/>
</dbReference>
<sequence>MASKESPEVMEAISNKAPVTLQHEETGAGAEKVHDAFSDIDPKAEKRLLLKIDLRLSGTLWILYLLSYMDRTNIANAKIAGMDQDLSLSDNDYSLAIVLFIVGYITGGVPSNMFLSRFRPTIYIPCMMALWGTVVAFMGMIKTSTQLIALRLVLGLVEATFVPAVAFLISTWYKKTEQSKRFMVFTSAAVLSGVFGSVTAGAISDSLDGAHGITGWRWLFIVEGVVTVGIAGLSYFTLVDYPSTCKRFTPEERDLATRRLLADGVSHSADGERAISHWGALRAALTNWRIYLLVVGYHCIISTLSLSYFYPYIVHGLGYTANQAHYVTAFVIAVPCCILADHYSAYRGLFICAGLFIAAILSGLTMAITGYVPRYIFLCFLTACIWTANPISESFEASSMSTIEPEVRAIGLALMNSLGNTAQIYGGYLLPSTDAPRYVRGFSTFTALLVFGGCVYVSAMLLFKRYPFTHVIPANRR</sequence>
<keyword evidence="4 6" id="KW-1133">Transmembrane helix</keyword>
<reference evidence="8 9" key="1">
    <citation type="journal article" date="2016" name="Genome Biol. Evol.">
        <title>Divergent and convergent evolution of fungal pathogenicity.</title>
        <authorList>
            <person name="Shang Y."/>
            <person name="Xiao G."/>
            <person name="Zheng P."/>
            <person name="Cen K."/>
            <person name="Zhan S."/>
            <person name="Wang C."/>
        </authorList>
    </citation>
    <scope>NUCLEOTIDE SEQUENCE [LARGE SCALE GENOMIC DNA]</scope>
    <source>
        <strain evidence="8 9">RCEF 264</strain>
    </source>
</reference>
<dbReference type="Gene3D" id="1.20.1250.20">
    <property type="entry name" value="MFS general substrate transporter like domains"/>
    <property type="match status" value="1"/>
</dbReference>
<keyword evidence="3 6" id="KW-0812">Transmembrane</keyword>
<accession>A0A167MH29</accession>
<dbReference type="Pfam" id="PF07690">
    <property type="entry name" value="MFS_1"/>
    <property type="match status" value="1"/>
</dbReference>
<feature type="transmembrane region" description="Helical" evidence="6">
    <location>
        <begin position="348"/>
        <end position="369"/>
    </location>
</feature>
<gene>
    <name evidence="8" type="ORF">SPI_08965</name>
</gene>
<feature type="transmembrane region" description="Helical" evidence="6">
    <location>
        <begin position="442"/>
        <end position="463"/>
    </location>
</feature>
<dbReference type="GO" id="GO:0016020">
    <property type="term" value="C:membrane"/>
    <property type="evidence" value="ECO:0007669"/>
    <property type="project" value="UniProtKB-SubCell"/>
</dbReference>
<name>A0A167MH29_9HYPO</name>
<organism evidence="8 9">
    <name type="scientific">Niveomyces insectorum RCEF 264</name>
    <dbReference type="NCBI Taxonomy" id="1081102"/>
    <lineage>
        <taxon>Eukaryota</taxon>
        <taxon>Fungi</taxon>
        <taxon>Dikarya</taxon>
        <taxon>Ascomycota</taxon>
        <taxon>Pezizomycotina</taxon>
        <taxon>Sordariomycetes</taxon>
        <taxon>Hypocreomycetidae</taxon>
        <taxon>Hypocreales</taxon>
        <taxon>Cordycipitaceae</taxon>
        <taxon>Niveomyces</taxon>
    </lineage>
</organism>
<dbReference type="PANTHER" id="PTHR43791:SF38">
    <property type="entry name" value="MAJOR FACILITATOR SUPERFAMILY (MFS) PROFILE DOMAIN-CONTAINING PROTEIN"/>
    <property type="match status" value="1"/>
</dbReference>
<dbReference type="SUPFAM" id="SSF103473">
    <property type="entry name" value="MFS general substrate transporter"/>
    <property type="match status" value="1"/>
</dbReference>
<dbReference type="FunFam" id="1.20.1250.20:FF:000057">
    <property type="entry name" value="MFS general substrate transporter"/>
    <property type="match status" value="1"/>
</dbReference>
<dbReference type="PANTHER" id="PTHR43791">
    <property type="entry name" value="PERMEASE-RELATED"/>
    <property type="match status" value="1"/>
</dbReference>
<proteinExistence type="predicted"/>
<comment type="caution">
    <text evidence="8">The sequence shown here is derived from an EMBL/GenBank/DDBJ whole genome shotgun (WGS) entry which is preliminary data.</text>
</comment>
<evidence type="ECO:0000256" key="3">
    <source>
        <dbReference type="ARBA" id="ARBA00022692"/>
    </source>
</evidence>
<evidence type="ECO:0000313" key="8">
    <source>
        <dbReference type="EMBL" id="OAA54346.1"/>
    </source>
</evidence>
<evidence type="ECO:0000259" key="7">
    <source>
        <dbReference type="PROSITE" id="PS50850"/>
    </source>
</evidence>
<dbReference type="InterPro" id="IPR036259">
    <property type="entry name" value="MFS_trans_sf"/>
</dbReference>
<keyword evidence="2" id="KW-0813">Transport</keyword>
<dbReference type="AlphaFoldDB" id="A0A167MH29"/>
<feature type="transmembrane region" description="Helical" evidence="6">
    <location>
        <begin position="323"/>
        <end position="341"/>
    </location>
</feature>
<feature type="transmembrane region" description="Helical" evidence="6">
    <location>
        <begin position="147"/>
        <end position="170"/>
    </location>
</feature>
<evidence type="ECO:0000256" key="5">
    <source>
        <dbReference type="ARBA" id="ARBA00023136"/>
    </source>
</evidence>
<evidence type="ECO:0000256" key="6">
    <source>
        <dbReference type="SAM" id="Phobius"/>
    </source>
</evidence>